<evidence type="ECO:0000256" key="1">
    <source>
        <dbReference type="ARBA" id="ARBA00007494"/>
    </source>
</evidence>
<evidence type="ECO:0000256" key="6">
    <source>
        <dbReference type="PROSITE-ProRule" id="PRU01023"/>
    </source>
</evidence>
<dbReference type="InterPro" id="IPR018314">
    <property type="entry name" value="RsmB/NOL1/NOP2-like_CS"/>
</dbReference>
<keyword evidence="5 6" id="KW-0694">RNA-binding</keyword>
<dbReference type="InterPro" id="IPR023267">
    <property type="entry name" value="RCMT"/>
</dbReference>
<dbReference type="PRINTS" id="PR02008">
    <property type="entry name" value="RCMTFAMILY"/>
</dbReference>
<dbReference type="eggNOG" id="KOG2198">
    <property type="taxonomic scope" value="Eukaryota"/>
</dbReference>
<reference evidence="9 10" key="1">
    <citation type="submission" date="2011-10" db="EMBL/GenBank/DDBJ databases">
        <authorList>
            <person name="Genoscope - CEA"/>
        </authorList>
    </citation>
    <scope>NUCLEOTIDE SEQUENCE [LARGE SCALE GENOMIC DNA]</scope>
    <source>
        <strain evidence="9 10">RCC 1105</strain>
    </source>
</reference>
<dbReference type="AlphaFoldDB" id="K8FCS1"/>
<keyword evidence="3 6" id="KW-0808">Transferase</keyword>
<dbReference type="SUPFAM" id="SSF53335">
    <property type="entry name" value="S-adenosyl-L-methionine-dependent methyltransferases"/>
    <property type="match status" value="1"/>
</dbReference>
<evidence type="ECO:0000313" key="10">
    <source>
        <dbReference type="Proteomes" id="UP000198341"/>
    </source>
</evidence>
<evidence type="ECO:0000259" key="8">
    <source>
        <dbReference type="PROSITE" id="PS51686"/>
    </source>
</evidence>
<dbReference type="STRING" id="41875.K8FCS1"/>
<feature type="region of interest" description="Disordered" evidence="7">
    <location>
        <begin position="639"/>
        <end position="659"/>
    </location>
</feature>
<dbReference type="OrthoDB" id="495429at2759"/>
<dbReference type="Proteomes" id="UP000198341">
    <property type="component" value="Chromosome 14"/>
</dbReference>
<evidence type="ECO:0000256" key="3">
    <source>
        <dbReference type="ARBA" id="ARBA00022679"/>
    </source>
</evidence>
<dbReference type="Gene3D" id="3.40.50.150">
    <property type="entry name" value="Vaccinia Virus protein VP39"/>
    <property type="match status" value="1"/>
</dbReference>
<feature type="active site" description="Nucleophile" evidence="6">
    <location>
        <position position="286"/>
    </location>
</feature>
<dbReference type="Pfam" id="PF25376">
    <property type="entry name" value="Pre-PUA_NSUN2"/>
    <property type="match status" value="1"/>
</dbReference>
<dbReference type="InterPro" id="IPR001678">
    <property type="entry name" value="MeTrfase_RsmB-F_NOP2_dom"/>
</dbReference>
<feature type="binding site" evidence="6">
    <location>
        <position position="230"/>
    </location>
    <ligand>
        <name>S-adenosyl-L-methionine</name>
        <dbReference type="ChEBI" id="CHEBI:59789"/>
    </ligand>
</feature>
<proteinExistence type="inferred from homology"/>
<dbReference type="GO" id="GO:0001510">
    <property type="term" value="P:RNA methylation"/>
    <property type="evidence" value="ECO:0007669"/>
    <property type="project" value="InterPro"/>
</dbReference>
<feature type="binding site" evidence="6">
    <location>
        <position position="183"/>
    </location>
    <ligand>
        <name>S-adenosyl-L-methionine</name>
        <dbReference type="ChEBI" id="CHEBI:59789"/>
    </ligand>
</feature>
<dbReference type="RefSeq" id="XP_007509336.1">
    <property type="nucleotide sequence ID" value="XM_007509274.1"/>
</dbReference>
<dbReference type="InterPro" id="IPR049560">
    <property type="entry name" value="MeTrfase_RsmB-F_NOP2_cat"/>
</dbReference>
<dbReference type="PANTHER" id="PTHR22808">
    <property type="entry name" value="NCL1 YEAST -RELATED NOL1/NOP2/FMU SUN DOMAIN-CONTAINING"/>
    <property type="match status" value="1"/>
</dbReference>
<dbReference type="GO" id="GO:0003723">
    <property type="term" value="F:RNA binding"/>
    <property type="evidence" value="ECO:0007669"/>
    <property type="project" value="UniProtKB-UniRule"/>
</dbReference>
<organism evidence="9 10">
    <name type="scientific">Bathycoccus prasinos</name>
    <dbReference type="NCBI Taxonomy" id="41875"/>
    <lineage>
        <taxon>Eukaryota</taxon>
        <taxon>Viridiplantae</taxon>
        <taxon>Chlorophyta</taxon>
        <taxon>Mamiellophyceae</taxon>
        <taxon>Mamiellales</taxon>
        <taxon>Bathycoccaceae</taxon>
        <taxon>Bathycoccus</taxon>
    </lineage>
</organism>
<sequence length="659" mass="74204">MSSSHQHHHNNNPSHSNVHFESYYRHQLFSNDEKAFQSLLRTLSKPLPLTFRITKNAHHECTINALKRIIESEQQRLHVRTISFLNDPRTFQIDNIAVNNDNGGGNENDLKTKHPNVHQFLVRANEGGDLSRQELVSMIPVKLLDVKPSHLVLDSCASPGSKTSQILEVMLSKNASGAVVANDASLQRANLLTHRCYRLEAAAKNLVVVNHDAQTLPLELENTFDRILCDVPCSGDGTLRKSTDLWKKWSNSSGVELHSIQVNVATRALRLLKYDDGGGRLVYSTCSLNPLENEAVVVELLQRSRGAIKLVDCSKMLPDLKRLPGLTKWSVQDLKNGRWYDTYDSYLKDNNNNRAGQKSKIRKSMFANTNNHKHNLDRCFRIHPDLNDTGGFFVAVFEKMKPLPTEMIDIDAKKEQKLSRTTNANTKKWASAKIAPVFCVKTDTEFKAVIKRIKAKYGFDARKKEENGGVEIITRNNTDVVPKRLYCLSKGAKLILDKCSRNQQEQQKLRILACGLCCFERQAVNKGLKSQSDDTDCEFRFTQTGCELFQDSISKQVVRVSPKELESMLARQQQKLLTTSKNAPLCIDDKTKKKVLSECQRGCVILAVRAKSSGSGNKRKLVEEEVAAVSPVTIACWFPPSKKSRSDGINDIDDDAKYD</sequence>
<protein>
    <recommendedName>
        <fullName evidence="8">SAM-dependent MTase RsmB/NOP-type domain-containing protein</fullName>
    </recommendedName>
</protein>
<evidence type="ECO:0000256" key="5">
    <source>
        <dbReference type="ARBA" id="ARBA00022884"/>
    </source>
</evidence>
<dbReference type="EMBL" id="FO082265">
    <property type="protein sequence ID" value="CCO19793.1"/>
    <property type="molecule type" value="Genomic_DNA"/>
</dbReference>
<dbReference type="InterPro" id="IPR029063">
    <property type="entry name" value="SAM-dependent_MTases_sf"/>
</dbReference>
<dbReference type="PROSITE" id="PS01153">
    <property type="entry name" value="NOL1_NOP2_SUN"/>
    <property type="match status" value="1"/>
</dbReference>
<dbReference type="PROSITE" id="PS51686">
    <property type="entry name" value="SAM_MT_RSMB_NOP"/>
    <property type="match status" value="1"/>
</dbReference>
<feature type="domain" description="SAM-dependent MTase RsmB/NOP-type" evidence="8">
    <location>
        <begin position="39"/>
        <end position="400"/>
    </location>
</feature>
<accession>K8FCS1</accession>
<evidence type="ECO:0000313" key="9">
    <source>
        <dbReference type="EMBL" id="CCO19793.1"/>
    </source>
</evidence>
<evidence type="ECO:0000256" key="2">
    <source>
        <dbReference type="ARBA" id="ARBA00022603"/>
    </source>
</evidence>
<dbReference type="InterPro" id="IPR057285">
    <property type="entry name" value="Pre-PUA_NSUN2"/>
</dbReference>
<keyword evidence="10" id="KW-1185">Reference proteome</keyword>
<evidence type="ECO:0000256" key="7">
    <source>
        <dbReference type="SAM" id="MobiDB-lite"/>
    </source>
</evidence>
<dbReference type="Pfam" id="PF01189">
    <property type="entry name" value="Methyltr_RsmB-F"/>
    <property type="match status" value="1"/>
</dbReference>
<keyword evidence="4 6" id="KW-0949">S-adenosyl-L-methionine</keyword>
<feature type="binding site" evidence="6">
    <location>
        <position position="212"/>
    </location>
    <ligand>
        <name>S-adenosyl-L-methionine</name>
        <dbReference type="ChEBI" id="CHEBI:59789"/>
    </ligand>
</feature>
<dbReference type="GeneID" id="19011676"/>
<comment type="similarity">
    <text evidence="1 6">Belongs to the class I-like SAM-binding methyltransferase superfamily. RsmB/NOP family.</text>
</comment>
<keyword evidence="2 6" id="KW-0489">Methyltransferase</keyword>
<comment type="caution">
    <text evidence="6">Lacks conserved residue(s) required for the propagation of feature annotation.</text>
</comment>
<name>K8FCS1_9CHLO</name>
<dbReference type="KEGG" id="bpg:Bathy14g01140"/>
<evidence type="ECO:0000256" key="4">
    <source>
        <dbReference type="ARBA" id="ARBA00022691"/>
    </source>
</evidence>
<feature type="compositionally biased region" description="Acidic residues" evidence="7">
    <location>
        <begin position="650"/>
        <end position="659"/>
    </location>
</feature>
<dbReference type="GO" id="GO:0008173">
    <property type="term" value="F:RNA methyltransferase activity"/>
    <property type="evidence" value="ECO:0007669"/>
    <property type="project" value="InterPro"/>
</dbReference>
<gene>
    <name evidence="9" type="ordered locus">Bathy14g01140</name>
</gene>